<evidence type="ECO:0000313" key="2">
    <source>
        <dbReference type="Proteomes" id="UP001600165"/>
    </source>
</evidence>
<gene>
    <name evidence="1" type="ORF">ACFVKH_08235</name>
</gene>
<accession>A0ABW6IDM7</accession>
<protein>
    <submittedName>
        <fullName evidence="1">Hemerythrin HHE cation-binding protein</fullName>
    </submittedName>
</protein>
<reference evidence="1 2" key="1">
    <citation type="submission" date="2024-10" db="EMBL/GenBank/DDBJ databases">
        <authorList>
            <person name="Ratan Roy A."/>
            <person name="Morales Sandoval P.H."/>
            <person name="De Los Santos Villalobos S."/>
            <person name="Chakraborty S."/>
            <person name="Mukherjee J."/>
        </authorList>
    </citation>
    <scope>NUCLEOTIDE SEQUENCE [LARGE SCALE GENOMIC DNA]</scope>
    <source>
        <strain evidence="1 2">S1</strain>
    </source>
</reference>
<proteinExistence type="predicted"/>
<dbReference type="RefSeq" id="WP_377963847.1">
    <property type="nucleotide sequence ID" value="NZ_JBHZOL010000059.1"/>
</dbReference>
<dbReference type="Proteomes" id="UP001600165">
    <property type="component" value="Unassembled WGS sequence"/>
</dbReference>
<organism evidence="1 2">
    <name type="scientific">Almyronema epifaneia S1</name>
    <dbReference type="NCBI Taxonomy" id="2991925"/>
    <lineage>
        <taxon>Bacteria</taxon>
        <taxon>Bacillati</taxon>
        <taxon>Cyanobacteriota</taxon>
        <taxon>Cyanophyceae</taxon>
        <taxon>Nodosilineales</taxon>
        <taxon>Nodosilineaceae</taxon>
        <taxon>Almyronema</taxon>
        <taxon>Almyronema epifaneia</taxon>
    </lineage>
</organism>
<evidence type="ECO:0000313" key="1">
    <source>
        <dbReference type="EMBL" id="MFE4106261.1"/>
    </source>
</evidence>
<dbReference type="EMBL" id="JBHZOL010000059">
    <property type="protein sequence ID" value="MFE4106261.1"/>
    <property type="molecule type" value="Genomic_DNA"/>
</dbReference>
<name>A0ABW6IDM7_9CYAN</name>
<keyword evidence="2" id="KW-1185">Reference proteome</keyword>
<sequence length="191" mass="20904">MVATTHQAQFAAIATKLADMRMLQDLMLENERLLTSACSGDKKIVERLEDMIEDDKKNVTAIAEAQSKLGVQAEASGKTTEMVQKLRQMMGSDDLTLYEKAMQHEALKHQLVMTGLTVHKAAQTTGGNLEETIDPINKNNFRNRAHQEQLKGIILTLGTRELVGKEPESGIWAQAEDAIAALKGAFGGIAE</sequence>
<comment type="caution">
    <text evidence="1">The sequence shown here is derived from an EMBL/GenBank/DDBJ whole genome shotgun (WGS) entry which is preliminary data.</text>
</comment>